<name>A0A9D1V5C7_9FIRM</name>
<gene>
    <name evidence="2" type="ORF">H9865_09935</name>
</gene>
<feature type="signal peptide" evidence="1">
    <location>
        <begin position="1"/>
        <end position="23"/>
    </location>
</feature>
<organism evidence="2 3">
    <name type="scientific">Candidatus Allofournierella pullicola</name>
    <dbReference type="NCBI Taxonomy" id="2838596"/>
    <lineage>
        <taxon>Bacteria</taxon>
        <taxon>Bacillati</taxon>
        <taxon>Bacillota</taxon>
        <taxon>Clostridia</taxon>
        <taxon>Eubacteriales</taxon>
        <taxon>Oscillospiraceae</taxon>
        <taxon>Allofournierella</taxon>
    </lineage>
</organism>
<proteinExistence type="predicted"/>
<sequence length="63" mass="6670">MNKHTTRTTMMVAGGLAATAAMTAAGMAAAKNSRKVKKMAKKVGRGAQQAVLDLDKAIGRYYR</sequence>
<evidence type="ECO:0000313" key="2">
    <source>
        <dbReference type="EMBL" id="HIX06395.1"/>
    </source>
</evidence>
<feature type="chain" id="PRO_5038995177" evidence="1">
    <location>
        <begin position="24"/>
        <end position="63"/>
    </location>
</feature>
<reference evidence="2" key="1">
    <citation type="journal article" date="2021" name="PeerJ">
        <title>Extensive microbial diversity within the chicken gut microbiome revealed by metagenomics and culture.</title>
        <authorList>
            <person name="Gilroy R."/>
            <person name="Ravi A."/>
            <person name="Getino M."/>
            <person name="Pursley I."/>
            <person name="Horton D.L."/>
            <person name="Alikhan N.F."/>
            <person name="Baker D."/>
            <person name="Gharbi K."/>
            <person name="Hall N."/>
            <person name="Watson M."/>
            <person name="Adriaenssens E.M."/>
            <person name="Foster-Nyarko E."/>
            <person name="Jarju S."/>
            <person name="Secka A."/>
            <person name="Antonio M."/>
            <person name="Oren A."/>
            <person name="Chaudhuri R.R."/>
            <person name="La Ragione R."/>
            <person name="Hildebrand F."/>
            <person name="Pallen M.J."/>
        </authorList>
    </citation>
    <scope>NUCLEOTIDE SEQUENCE</scope>
    <source>
        <strain evidence="2">2239</strain>
    </source>
</reference>
<dbReference type="AlphaFoldDB" id="A0A9D1V5C7"/>
<reference evidence="2" key="2">
    <citation type="submission" date="2021-04" db="EMBL/GenBank/DDBJ databases">
        <authorList>
            <person name="Gilroy R."/>
        </authorList>
    </citation>
    <scope>NUCLEOTIDE SEQUENCE</scope>
    <source>
        <strain evidence="2">2239</strain>
    </source>
</reference>
<evidence type="ECO:0000256" key="1">
    <source>
        <dbReference type="SAM" id="SignalP"/>
    </source>
</evidence>
<keyword evidence="1" id="KW-0732">Signal</keyword>
<evidence type="ECO:0000313" key="3">
    <source>
        <dbReference type="Proteomes" id="UP000824193"/>
    </source>
</evidence>
<protein>
    <submittedName>
        <fullName evidence="2">Uncharacterized protein</fullName>
    </submittedName>
</protein>
<comment type="caution">
    <text evidence="2">The sequence shown here is derived from an EMBL/GenBank/DDBJ whole genome shotgun (WGS) entry which is preliminary data.</text>
</comment>
<accession>A0A9D1V5C7</accession>
<dbReference type="Proteomes" id="UP000824193">
    <property type="component" value="Unassembled WGS sequence"/>
</dbReference>
<dbReference type="EMBL" id="DXFW01000035">
    <property type="protein sequence ID" value="HIX06395.1"/>
    <property type="molecule type" value="Genomic_DNA"/>
</dbReference>